<dbReference type="Pfam" id="PF03646">
    <property type="entry name" value="FlaG"/>
    <property type="match status" value="1"/>
</dbReference>
<sequence>MRIDSSPINNMIPNNQDTTQVKVSNEKVDVSKEIKNKEENVSFPAERKLIEAIEKSNKELIGMDTSLKFSIHEKTKQITVKVIDNKTEEVIREIPSEKVLDMISDIMEKTGIFIDKKV</sequence>
<comment type="caution">
    <text evidence="2">The sequence shown here is derived from an EMBL/GenBank/DDBJ whole genome shotgun (WGS) entry which is preliminary data.</text>
</comment>
<dbReference type="InterPro" id="IPR005186">
    <property type="entry name" value="FlaG"/>
</dbReference>
<dbReference type="RefSeq" id="WP_079412151.1">
    <property type="nucleotide sequence ID" value="NZ_MZGW01000003.1"/>
</dbReference>
<dbReference type="EMBL" id="MZGW01000003">
    <property type="protein sequence ID" value="OPJ56049.1"/>
    <property type="molecule type" value="Genomic_DNA"/>
</dbReference>
<feature type="region of interest" description="Disordered" evidence="1">
    <location>
        <begin position="1"/>
        <end position="24"/>
    </location>
</feature>
<keyword evidence="2" id="KW-0282">Flagellum</keyword>
<dbReference type="STRING" id="29349.CLOTH_12270"/>
<evidence type="ECO:0000256" key="1">
    <source>
        <dbReference type="SAM" id="MobiDB-lite"/>
    </source>
</evidence>
<protein>
    <submittedName>
        <fullName evidence="2">Flagellar protein FlaG</fullName>
    </submittedName>
</protein>
<keyword evidence="2" id="KW-0966">Cell projection</keyword>
<evidence type="ECO:0000313" key="2">
    <source>
        <dbReference type="EMBL" id="OPJ56049.1"/>
    </source>
</evidence>
<reference evidence="2 3" key="1">
    <citation type="submission" date="2017-03" db="EMBL/GenBank/DDBJ databases">
        <title>Genome sequence of Clostridium thermoalcaliphilum DSM 7309.</title>
        <authorList>
            <person name="Poehlein A."/>
            <person name="Daniel R."/>
        </authorList>
    </citation>
    <scope>NUCLEOTIDE SEQUENCE [LARGE SCALE GENOMIC DNA]</scope>
    <source>
        <strain evidence="2 3">DSM 7309</strain>
    </source>
</reference>
<gene>
    <name evidence="2" type="ORF">CLOTH_12270</name>
</gene>
<proteinExistence type="predicted"/>
<keyword evidence="2" id="KW-0969">Cilium</keyword>
<name>A0A1V4I822_9FIRM</name>
<dbReference type="PANTHER" id="PTHR37166:SF1">
    <property type="entry name" value="PROTEIN FLAG"/>
    <property type="match status" value="1"/>
</dbReference>
<dbReference type="OrthoDB" id="9799867at2"/>
<organism evidence="2 3">
    <name type="scientific">Alkalithermobacter paradoxus</name>
    <dbReference type="NCBI Taxonomy" id="29349"/>
    <lineage>
        <taxon>Bacteria</taxon>
        <taxon>Bacillati</taxon>
        <taxon>Bacillota</taxon>
        <taxon>Clostridia</taxon>
        <taxon>Peptostreptococcales</taxon>
        <taxon>Tepidibacteraceae</taxon>
        <taxon>Alkalithermobacter</taxon>
    </lineage>
</organism>
<accession>A0A1V4I822</accession>
<dbReference type="Gene3D" id="3.30.160.170">
    <property type="entry name" value="FlaG-like"/>
    <property type="match status" value="1"/>
</dbReference>
<dbReference type="InterPro" id="IPR035924">
    <property type="entry name" value="FlaG-like_sf"/>
</dbReference>
<keyword evidence="3" id="KW-1185">Reference proteome</keyword>
<dbReference type="PANTHER" id="PTHR37166">
    <property type="entry name" value="PROTEIN FLAG"/>
    <property type="match status" value="1"/>
</dbReference>
<dbReference type="AlphaFoldDB" id="A0A1V4I822"/>
<dbReference type="Proteomes" id="UP000190140">
    <property type="component" value="Unassembled WGS sequence"/>
</dbReference>
<dbReference type="SUPFAM" id="SSF160214">
    <property type="entry name" value="FlaG-like"/>
    <property type="match status" value="1"/>
</dbReference>
<feature type="compositionally biased region" description="Polar residues" evidence="1">
    <location>
        <begin position="1"/>
        <end position="23"/>
    </location>
</feature>
<evidence type="ECO:0000313" key="3">
    <source>
        <dbReference type="Proteomes" id="UP000190140"/>
    </source>
</evidence>